<evidence type="ECO:0000259" key="3">
    <source>
        <dbReference type="PROSITE" id="PS50110"/>
    </source>
</evidence>
<dbReference type="Proteomes" id="UP000530564">
    <property type="component" value="Unassembled WGS sequence"/>
</dbReference>
<dbReference type="InterPro" id="IPR011006">
    <property type="entry name" value="CheY-like_superfamily"/>
</dbReference>
<dbReference type="PANTHER" id="PTHR44591:SF3">
    <property type="entry name" value="RESPONSE REGULATORY DOMAIN-CONTAINING PROTEIN"/>
    <property type="match status" value="1"/>
</dbReference>
<feature type="domain" description="Response regulatory" evidence="3">
    <location>
        <begin position="9"/>
        <end position="127"/>
    </location>
</feature>
<evidence type="ECO:0000256" key="1">
    <source>
        <dbReference type="ARBA" id="ARBA00022553"/>
    </source>
</evidence>
<protein>
    <submittedName>
        <fullName evidence="4">CheY-like chemotaxis protein</fullName>
    </submittedName>
</protein>
<keyword evidence="5" id="KW-1185">Reference proteome</keyword>
<reference evidence="4 5" key="1">
    <citation type="submission" date="2020-08" db="EMBL/GenBank/DDBJ databases">
        <title>Genomic Encyclopedia of Type Strains, Phase IV (KMG-IV): sequencing the most valuable type-strain genomes for metagenomic binning, comparative biology and taxonomic classification.</title>
        <authorList>
            <person name="Goeker M."/>
        </authorList>
    </citation>
    <scope>NUCLEOTIDE SEQUENCE [LARGE SCALE GENOMIC DNA]</scope>
    <source>
        <strain evidence="4 5">DSM 21793</strain>
    </source>
</reference>
<dbReference type="AlphaFoldDB" id="A0A840A065"/>
<accession>A0A840A065</accession>
<dbReference type="Pfam" id="PF00072">
    <property type="entry name" value="Response_reg"/>
    <property type="match status" value="1"/>
</dbReference>
<comment type="caution">
    <text evidence="4">The sequence shown here is derived from an EMBL/GenBank/DDBJ whole genome shotgun (WGS) entry which is preliminary data.</text>
</comment>
<organism evidence="4 5">
    <name type="scientific">Phenylobacterium haematophilum</name>
    <dbReference type="NCBI Taxonomy" id="98513"/>
    <lineage>
        <taxon>Bacteria</taxon>
        <taxon>Pseudomonadati</taxon>
        <taxon>Pseudomonadota</taxon>
        <taxon>Alphaproteobacteria</taxon>
        <taxon>Caulobacterales</taxon>
        <taxon>Caulobacteraceae</taxon>
        <taxon>Phenylobacterium</taxon>
    </lineage>
</organism>
<evidence type="ECO:0000313" key="5">
    <source>
        <dbReference type="Proteomes" id="UP000530564"/>
    </source>
</evidence>
<dbReference type="SUPFAM" id="SSF52172">
    <property type="entry name" value="CheY-like"/>
    <property type="match status" value="1"/>
</dbReference>
<gene>
    <name evidence="4" type="ORF">GGQ61_002734</name>
</gene>
<proteinExistence type="predicted"/>
<dbReference type="RefSeq" id="WP_343056139.1">
    <property type="nucleotide sequence ID" value="NZ_JACIDK010000003.1"/>
</dbReference>
<dbReference type="InterPro" id="IPR001789">
    <property type="entry name" value="Sig_transdc_resp-reg_receiver"/>
</dbReference>
<evidence type="ECO:0000256" key="2">
    <source>
        <dbReference type="PROSITE-ProRule" id="PRU00169"/>
    </source>
</evidence>
<dbReference type="Gene3D" id="3.40.50.2300">
    <property type="match status" value="1"/>
</dbReference>
<dbReference type="EMBL" id="JACIDK010000003">
    <property type="protein sequence ID" value="MBB3892006.1"/>
    <property type="molecule type" value="Genomic_DNA"/>
</dbReference>
<dbReference type="InterPro" id="IPR050595">
    <property type="entry name" value="Bact_response_regulator"/>
</dbReference>
<evidence type="ECO:0000313" key="4">
    <source>
        <dbReference type="EMBL" id="MBB3892006.1"/>
    </source>
</evidence>
<dbReference type="PROSITE" id="PS50110">
    <property type="entry name" value="RESPONSE_REGULATORY"/>
    <property type="match status" value="1"/>
</dbReference>
<dbReference type="PANTHER" id="PTHR44591">
    <property type="entry name" value="STRESS RESPONSE REGULATOR PROTEIN 1"/>
    <property type="match status" value="1"/>
</dbReference>
<name>A0A840A065_9CAUL</name>
<dbReference type="SMART" id="SM00448">
    <property type="entry name" value="REC"/>
    <property type="match status" value="1"/>
</dbReference>
<keyword evidence="1 2" id="KW-0597">Phosphoprotein</keyword>
<dbReference type="GO" id="GO:0000160">
    <property type="term" value="P:phosphorelay signal transduction system"/>
    <property type="evidence" value="ECO:0007669"/>
    <property type="project" value="InterPro"/>
</dbReference>
<feature type="modified residue" description="4-aspartylphosphate" evidence="2">
    <location>
        <position position="59"/>
    </location>
</feature>
<sequence>MTQGLGALRILVVDDNDQMRTIIGTVLGAAGVGRLFYATDGRQGLDQLMAAPVDVAYVDYEMPTMNGLDFISRVRALPSEARYLPIIMLTGHSDLPRLNAARDRGVNEFLAKPVTARDILKRLESVILRPRPYVAAADFFGPDRRRRSPVGYTGPLRRAVDQAGVLEL</sequence>